<keyword evidence="2" id="KW-1185">Reference proteome</keyword>
<proteinExistence type="predicted"/>
<protein>
    <submittedName>
        <fullName evidence="1">Uncharacterized protein</fullName>
    </submittedName>
</protein>
<dbReference type="EMBL" id="JAIQCV010000007">
    <property type="protein sequence ID" value="KAH1083022.1"/>
    <property type="molecule type" value="Genomic_DNA"/>
</dbReference>
<dbReference type="OrthoDB" id="1939491at2759"/>
<comment type="caution">
    <text evidence="1">The sequence shown here is derived from an EMBL/GenBank/DDBJ whole genome shotgun (WGS) entry which is preliminary data.</text>
</comment>
<reference evidence="1 2" key="1">
    <citation type="journal article" date="2021" name="Plant Biotechnol. J.">
        <title>Multi-omics assisted identification of the key and species-specific regulatory components of drought-tolerant mechanisms in Gossypium stocksii.</title>
        <authorList>
            <person name="Yu D."/>
            <person name="Ke L."/>
            <person name="Zhang D."/>
            <person name="Wu Y."/>
            <person name="Sun Y."/>
            <person name="Mei J."/>
            <person name="Sun J."/>
            <person name="Sun Y."/>
        </authorList>
    </citation>
    <scope>NUCLEOTIDE SEQUENCE [LARGE SCALE GENOMIC DNA]</scope>
    <source>
        <strain evidence="2">cv. E1</strain>
        <tissue evidence="1">Leaf</tissue>
    </source>
</reference>
<accession>A0A9D3VIJ9</accession>
<dbReference type="Proteomes" id="UP000828251">
    <property type="component" value="Unassembled WGS sequence"/>
</dbReference>
<gene>
    <name evidence="1" type="ORF">J1N35_022783</name>
</gene>
<evidence type="ECO:0000313" key="2">
    <source>
        <dbReference type="Proteomes" id="UP000828251"/>
    </source>
</evidence>
<dbReference type="AlphaFoldDB" id="A0A9D3VIJ9"/>
<name>A0A9D3VIJ9_9ROSI</name>
<evidence type="ECO:0000313" key="1">
    <source>
        <dbReference type="EMBL" id="KAH1083022.1"/>
    </source>
</evidence>
<organism evidence="1 2">
    <name type="scientific">Gossypium stocksii</name>
    <dbReference type="NCBI Taxonomy" id="47602"/>
    <lineage>
        <taxon>Eukaryota</taxon>
        <taxon>Viridiplantae</taxon>
        <taxon>Streptophyta</taxon>
        <taxon>Embryophyta</taxon>
        <taxon>Tracheophyta</taxon>
        <taxon>Spermatophyta</taxon>
        <taxon>Magnoliopsida</taxon>
        <taxon>eudicotyledons</taxon>
        <taxon>Gunneridae</taxon>
        <taxon>Pentapetalae</taxon>
        <taxon>rosids</taxon>
        <taxon>malvids</taxon>
        <taxon>Malvales</taxon>
        <taxon>Malvaceae</taxon>
        <taxon>Malvoideae</taxon>
        <taxon>Gossypium</taxon>
    </lineage>
</organism>
<sequence>MAVDATRLCSRTYGRRVTHCSPYEKPEPDEGKASMLGSMMLTHAKRNNRHVGLIVVDINIAGQRKSALVDMRISNLFISEKATVKLGLSIKKLNKKIKTVNFEDVPTVGVA</sequence>